<evidence type="ECO:0000256" key="1">
    <source>
        <dbReference type="SAM" id="MobiDB-lite"/>
    </source>
</evidence>
<name>A0A8A2VCI2_9EURY</name>
<feature type="compositionally biased region" description="Acidic residues" evidence="1">
    <location>
        <begin position="96"/>
        <end position="107"/>
    </location>
</feature>
<feature type="compositionally biased region" description="Acidic residues" evidence="1">
    <location>
        <begin position="119"/>
        <end position="150"/>
    </location>
</feature>
<proteinExistence type="predicted"/>
<dbReference type="Proteomes" id="UP000663203">
    <property type="component" value="Chromosome"/>
</dbReference>
<dbReference type="AlphaFoldDB" id="A0A8A2VCI2"/>
<sequence length="415" mass="46104">MTRESRSDSEQPSGERSDPRGSEPPRGSENASDNPASEESRSDPSDDHDEFYTDGGRDDIPLNIAGHEEREPPTGGSEQSSGERSEPRDRERPGESDSDSNSSDEDGSPGAAESMLEFSEADGDEASSGPDADEEGTEGDADDDEEEVEPVELLVQLAENGEIDPWDIDVVRVTDKFLSALDDADLRTSGRALFYASVLLRMKSDELFATDEPDEEELPPWEAPFADEGPMDADDSAGGGHPPGFDPVENLEEEMERRLERKHARGKPETLDELVRELRSAERGSWWKESRSYDTSDSPQGYDRGVQELNYHAGDDFRVDDEPTSDDVTHTTHEEDIETVIDDVEGELEAHYENDREEVLYAEIDEVGGTRVMTYLALLFLAHRGRIRLEQDELFGDLWVKDVTQEAEASEAIAD</sequence>
<dbReference type="InterPro" id="IPR003768">
    <property type="entry name" value="ScpA"/>
</dbReference>
<dbReference type="InterPro" id="IPR023093">
    <property type="entry name" value="ScpA-like_C"/>
</dbReference>
<dbReference type="EMBL" id="CP071462">
    <property type="protein sequence ID" value="QSW98417.1"/>
    <property type="molecule type" value="Genomic_DNA"/>
</dbReference>
<feature type="compositionally biased region" description="Basic and acidic residues" evidence="1">
    <location>
        <begin position="81"/>
        <end position="95"/>
    </location>
</feature>
<dbReference type="Gene3D" id="6.10.250.2410">
    <property type="match status" value="1"/>
</dbReference>
<feature type="region of interest" description="Disordered" evidence="1">
    <location>
        <begin position="313"/>
        <end position="332"/>
    </location>
</feature>
<feature type="compositionally biased region" description="Basic and acidic residues" evidence="1">
    <location>
        <begin position="55"/>
        <end position="72"/>
    </location>
</feature>
<feature type="compositionally biased region" description="Basic and acidic residues" evidence="1">
    <location>
        <begin position="1"/>
        <end position="23"/>
    </location>
</feature>
<organism evidence="2 3">
    <name type="scientific">Haloterrigena alkaliphila</name>
    <dbReference type="NCBI Taxonomy" id="2816475"/>
    <lineage>
        <taxon>Archaea</taxon>
        <taxon>Methanobacteriati</taxon>
        <taxon>Methanobacteriota</taxon>
        <taxon>Stenosarchaea group</taxon>
        <taxon>Halobacteria</taxon>
        <taxon>Halobacteriales</taxon>
        <taxon>Natrialbaceae</taxon>
        <taxon>Haloterrigena</taxon>
    </lineage>
</organism>
<feature type="compositionally biased region" description="Acidic residues" evidence="1">
    <location>
        <begin position="210"/>
        <end position="219"/>
    </location>
</feature>
<dbReference type="RefSeq" id="WP_207288026.1">
    <property type="nucleotide sequence ID" value="NZ_CP071462.1"/>
</dbReference>
<evidence type="ECO:0000313" key="3">
    <source>
        <dbReference type="Proteomes" id="UP000663203"/>
    </source>
</evidence>
<keyword evidence="3" id="KW-1185">Reference proteome</keyword>
<dbReference type="Pfam" id="PF02616">
    <property type="entry name" value="SMC_ScpA"/>
    <property type="match status" value="1"/>
</dbReference>
<reference evidence="2 3" key="1">
    <citation type="submission" date="2021-03" db="EMBL/GenBank/DDBJ databases">
        <title>Haloterrigena longa sp. nov. and Haloterrigena limicola sp. nov., extremely halophilic archaea isolated from a salt lake.</title>
        <authorList>
            <person name="Henglin C."/>
        </authorList>
    </citation>
    <scope>NUCLEOTIDE SEQUENCE [LARGE SCALE GENOMIC DNA]</scope>
    <source>
        <strain evidence="2 3">KZCA68</strain>
    </source>
</reference>
<gene>
    <name evidence="2" type="ORF">J0X25_13555</name>
</gene>
<feature type="region of interest" description="Disordered" evidence="1">
    <location>
        <begin position="210"/>
        <end position="248"/>
    </location>
</feature>
<accession>A0A8A2VCI2</accession>
<dbReference type="GeneID" id="63188350"/>
<dbReference type="PANTHER" id="PTHR33969">
    <property type="entry name" value="SEGREGATION AND CONDENSATION PROTEIN A"/>
    <property type="match status" value="1"/>
</dbReference>
<feature type="region of interest" description="Disordered" evidence="1">
    <location>
        <begin position="1"/>
        <end position="151"/>
    </location>
</feature>
<dbReference type="PANTHER" id="PTHR33969:SF2">
    <property type="entry name" value="SEGREGATION AND CONDENSATION PROTEIN A"/>
    <property type="match status" value="1"/>
</dbReference>
<dbReference type="KEGG" id="hakz:J0X25_13555"/>
<evidence type="ECO:0000313" key="2">
    <source>
        <dbReference type="EMBL" id="QSW98417.1"/>
    </source>
</evidence>
<protein>
    <submittedName>
        <fullName evidence="2">Segregation/condensation protein A</fullName>
    </submittedName>
</protein>
<dbReference type="Gene3D" id="1.10.10.580">
    <property type="entry name" value="Structural maintenance of chromosome 1. Chain E"/>
    <property type="match status" value="1"/>
</dbReference>